<evidence type="ECO:0000313" key="7">
    <source>
        <dbReference type="Proteomes" id="UP000251313"/>
    </source>
</evidence>
<dbReference type="EC" id="2.1.1.-" evidence="6"/>
<dbReference type="GO" id="GO:0032259">
    <property type="term" value="P:methylation"/>
    <property type="evidence" value="ECO:0007669"/>
    <property type="project" value="UniProtKB-KW"/>
</dbReference>
<dbReference type="RefSeq" id="WP_038257918.1">
    <property type="nucleotide sequence ID" value="NZ_CP050811.1"/>
</dbReference>
<dbReference type="InterPro" id="IPR036388">
    <property type="entry name" value="WH-like_DNA-bd_sf"/>
</dbReference>
<evidence type="ECO:0000256" key="4">
    <source>
        <dbReference type="PIRSR" id="PIRSR005739-1"/>
    </source>
</evidence>
<dbReference type="PIRSF" id="PIRSF005739">
    <property type="entry name" value="O-mtase"/>
    <property type="match status" value="1"/>
</dbReference>
<dbReference type="InterPro" id="IPR029063">
    <property type="entry name" value="SAM-dependent_MTases_sf"/>
</dbReference>
<feature type="domain" description="O-methyltransferase C-terminal" evidence="5">
    <location>
        <begin position="117"/>
        <end position="320"/>
    </location>
</feature>
<keyword evidence="1 6" id="KW-0489">Methyltransferase</keyword>
<gene>
    <name evidence="6" type="primary">dnrK_1</name>
    <name evidence="6" type="ORF">NCTC11967_00730</name>
</gene>
<evidence type="ECO:0000256" key="3">
    <source>
        <dbReference type="ARBA" id="ARBA00022691"/>
    </source>
</evidence>
<dbReference type="PANTHER" id="PTHR43712:SF2">
    <property type="entry name" value="O-METHYLTRANSFERASE CICE"/>
    <property type="match status" value="1"/>
</dbReference>
<accession>A0AB38FRG9</accession>
<name>A0AB38FRG9_9ENTR</name>
<sequence length="340" mass="38342">MTRLVSRPAHSSASIVDMTMNLYTYPVVLIAHHLKFFEYIALKPRSINDICGRMALHSRPVEAIMATLRALNLVHLEGESYTLTAQTEEYLLPESPHYFGYFWDLMYENSDNFSVKHLEQAISKNHAQVYDEVDIFEAHVERAEMARTFTHAMHSLSMGTASVWATQSFLEQHREVLDIGGGSGAHAISVAANWPQIKSTIFDLAEICPLTEEYIQQYQLSGRVNTYAGDMWKDNYPPADLHIYSNIFHDWTDEKNRFLAEKSFTALPSGGRIVIHEVLYHDETPGPLAAAALSLVMLGWTEGRQYSGQQISEILTQAGFGNIEIMPSNGHYSIVVGQKI</sequence>
<dbReference type="AlphaFoldDB" id="A0AB38FRG9"/>
<comment type="caution">
    <text evidence="6">The sequence shown here is derived from an EMBL/GenBank/DDBJ whole genome shotgun (WGS) entry which is preliminary data.</text>
</comment>
<reference evidence="6 7" key="1">
    <citation type="submission" date="2018-06" db="EMBL/GenBank/DDBJ databases">
        <authorList>
            <consortium name="Pathogen Informatics"/>
            <person name="Doyle S."/>
        </authorList>
    </citation>
    <scope>NUCLEOTIDE SEQUENCE [LARGE SCALE GENOMIC DNA]</scope>
    <source>
        <strain evidence="6 7">NCTC11967</strain>
    </source>
</reference>
<keyword evidence="2 6" id="KW-0808">Transferase</keyword>
<dbReference type="PANTHER" id="PTHR43712">
    <property type="entry name" value="PUTATIVE (AFU_ORTHOLOGUE AFUA_4G14580)-RELATED"/>
    <property type="match status" value="1"/>
</dbReference>
<evidence type="ECO:0000313" key="6">
    <source>
        <dbReference type="EMBL" id="SQA60602.1"/>
    </source>
</evidence>
<dbReference type="InterPro" id="IPR016461">
    <property type="entry name" value="COMT-like"/>
</dbReference>
<dbReference type="SUPFAM" id="SSF53335">
    <property type="entry name" value="S-adenosyl-L-methionine-dependent methyltransferases"/>
    <property type="match status" value="1"/>
</dbReference>
<dbReference type="EMBL" id="UAVL01000001">
    <property type="protein sequence ID" value="SQA60602.1"/>
    <property type="molecule type" value="Genomic_DNA"/>
</dbReference>
<dbReference type="Proteomes" id="UP000251313">
    <property type="component" value="Unassembled WGS sequence"/>
</dbReference>
<dbReference type="CDD" id="cd02440">
    <property type="entry name" value="AdoMet_MTases"/>
    <property type="match status" value="1"/>
</dbReference>
<dbReference type="Gene3D" id="1.10.10.10">
    <property type="entry name" value="Winged helix-like DNA-binding domain superfamily/Winged helix DNA-binding domain"/>
    <property type="match status" value="1"/>
</dbReference>
<dbReference type="Pfam" id="PF00891">
    <property type="entry name" value="Methyltransf_2"/>
    <property type="match status" value="1"/>
</dbReference>
<protein>
    <submittedName>
        <fullName evidence="6">Carminomycin 4-O-methyltransferase</fullName>
        <ecNumber evidence="6">2.1.1.-</ecNumber>
    </submittedName>
</protein>
<dbReference type="Gene3D" id="3.40.50.150">
    <property type="entry name" value="Vaccinia Virus protein VP39"/>
    <property type="match status" value="1"/>
</dbReference>
<evidence type="ECO:0000256" key="2">
    <source>
        <dbReference type="ARBA" id="ARBA00022679"/>
    </source>
</evidence>
<dbReference type="PROSITE" id="PS51683">
    <property type="entry name" value="SAM_OMT_II"/>
    <property type="match status" value="1"/>
</dbReference>
<keyword evidence="3" id="KW-0949">S-adenosyl-L-methionine</keyword>
<organism evidence="6 7">
    <name type="scientific">Yokenella regensburgei</name>
    <dbReference type="NCBI Taxonomy" id="158877"/>
    <lineage>
        <taxon>Bacteria</taxon>
        <taxon>Pseudomonadati</taxon>
        <taxon>Pseudomonadota</taxon>
        <taxon>Gammaproteobacteria</taxon>
        <taxon>Enterobacterales</taxon>
        <taxon>Enterobacteriaceae</taxon>
        <taxon>Yokenella</taxon>
    </lineage>
</organism>
<evidence type="ECO:0000256" key="1">
    <source>
        <dbReference type="ARBA" id="ARBA00022603"/>
    </source>
</evidence>
<feature type="active site" description="Proton acceptor" evidence="4">
    <location>
        <position position="249"/>
    </location>
</feature>
<evidence type="ECO:0000259" key="5">
    <source>
        <dbReference type="Pfam" id="PF00891"/>
    </source>
</evidence>
<dbReference type="GO" id="GO:0008171">
    <property type="term" value="F:O-methyltransferase activity"/>
    <property type="evidence" value="ECO:0007669"/>
    <property type="project" value="InterPro"/>
</dbReference>
<proteinExistence type="predicted"/>
<dbReference type="InterPro" id="IPR001077">
    <property type="entry name" value="COMT_C"/>
</dbReference>